<reference evidence="2" key="1">
    <citation type="submission" date="2022-11" db="UniProtKB">
        <authorList>
            <consortium name="WormBaseParasite"/>
        </authorList>
    </citation>
    <scope>IDENTIFICATION</scope>
</reference>
<dbReference type="AlphaFoldDB" id="A0A915JJ10"/>
<dbReference type="Proteomes" id="UP000887565">
    <property type="component" value="Unplaced"/>
</dbReference>
<proteinExistence type="predicted"/>
<dbReference type="WBParaSite" id="nRc.2.0.1.t26103-RA">
    <property type="protein sequence ID" value="nRc.2.0.1.t26103-RA"/>
    <property type="gene ID" value="nRc.2.0.1.g26103"/>
</dbReference>
<evidence type="ECO:0000313" key="2">
    <source>
        <dbReference type="WBParaSite" id="nRc.2.0.1.t26103-RA"/>
    </source>
</evidence>
<protein>
    <submittedName>
        <fullName evidence="2">Uncharacterized protein</fullName>
    </submittedName>
</protein>
<accession>A0A915JJ10</accession>
<sequence>MVRLMAHTARLIAQQQVPALRNPMPPTQLSVNVQNAGNCPLGAHLQMCSFHGRCTHNGASCRAQRPNSTGPSNAAISNAGCCYFFERGRTQPINVTGPVRIVVKYECTGLPKA</sequence>
<keyword evidence="1" id="KW-1185">Reference proteome</keyword>
<organism evidence="1 2">
    <name type="scientific">Romanomermis culicivorax</name>
    <name type="common">Nematode worm</name>
    <dbReference type="NCBI Taxonomy" id="13658"/>
    <lineage>
        <taxon>Eukaryota</taxon>
        <taxon>Metazoa</taxon>
        <taxon>Ecdysozoa</taxon>
        <taxon>Nematoda</taxon>
        <taxon>Enoplea</taxon>
        <taxon>Dorylaimia</taxon>
        <taxon>Mermithida</taxon>
        <taxon>Mermithoidea</taxon>
        <taxon>Mermithidae</taxon>
        <taxon>Romanomermis</taxon>
    </lineage>
</organism>
<name>A0A915JJ10_ROMCU</name>
<evidence type="ECO:0000313" key="1">
    <source>
        <dbReference type="Proteomes" id="UP000887565"/>
    </source>
</evidence>